<sequence length="264" mass="29755">MQLRCNCGATDMQLSDMDVNVMGDLSFNHETFGERISFRDTRRPPMSSRLVIMLKELMDNPLTKPKDIIKRFKTYYGVDLEYYFAYAGRNLAMTEIYGDAAKSYSKLVQYIEALKKSNLGSHTVLEVDPKTRQFQRHASDIQTYSGANFCNLYAFNLETDAMDLFLEVGSSAAKKFLNGAPSEHWSNALFGGNSSYMCVVQPVPNFEMPIEVNDEDKIEPLACRPHPGRPSKKRKESIGAVKKKARTSSGSKSYGFKIQCNSEA</sequence>
<dbReference type="Proteomes" id="UP000195402">
    <property type="component" value="Unassembled WGS sequence"/>
</dbReference>
<evidence type="ECO:0000313" key="2">
    <source>
        <dbReference type="EMBL" id="OVA08608.1"/>
    </source>
</evidence>
<proteinExistence type="predicted"/>
<dbReference type="EMBL" id="MVGT01002326">
    <property type="protein sequence ID" value="OVA08608.1"/>
    <property type="molecule type" value="Genomic_DNA"/>
</dbReference>
<comment type="caution">
    <text evidence="2">The sequence shown here is derived from an EMBL/GenBank/DDBJ whole genome shotgun (WGS) entry which is preliminary data.</text>
</comment>
<dbReference type="OrthoDB" id="1302609at2759"/>
<evidence type="ECO:0000256" key="1">
    <source>
        <dbReference type="SAM" id="MobiDB-lite"/>
    </source>
</evidence>
<organism evidence="2 3">
    <name type="scientific">Macleaya cordata</name>
    <name type="common">Five-seeded plume-poppy</name>
    <name type="synonym">Bocconia cordata</name>
    <dbReference type="NCBI Taxonomy" id="56857"/>
    <lineage>
        <taxon>Eukaryota</taxon>
        <taxon>Viridiplantae</taxon>
        <taxon>Streptophyta</taxon>
        <taxon>Embryophyta</taxon>
        <taxon>Tracheophyta</taxon>
        <taxon>Spermatophyta</taxon>
        <taxon>Magnoliopsida</taxon>
        <taxon>Ranunculales</taxon>
        <taxon>Papaveraceae</taxon>
        <taxon>Papaveroideae</taxon>
        <taxon>Macleaya</taxon>
    </lineage>
</organism>
<dbReference type="InParanoid" id="A0A200QDP5"/>
<dbReference type="PANTHER" id="PTHR31973">
    <property type="entry name" value="POLYPROTEIN, PUTATIVE-RELATED"/>
    <property type="match status" value="1"/>
</dbReference>
<feature type="compositionally biased region" description="Basic residues" evidence="1">
    <location>
        <begin position="226"/>
        <end position="246"/>
    </location>
</feature>
<reference evidence="2 3" key="1">
    <citation type="journal article" date="2017" name="Mol. Plant">
        <title>The Genome of Medicinal Plant Macleaya cordata Provides New Insights into Benzylisoquinoline Alkaloids Metabolism.</title>
        <authorList>
            <person name="Liu X."/>
            <person name="Liu Y."/>
            <person name="Huang P."/>
            <person name="Ma Y."/>
            <person name="Qing Z."/>
            <person name="Tang Q."/>
            <person name="Cao H."/>
            <person name="Cheng P."/>
            <person name="Zheng Y."/>
            <person name="Yuan Z."/>
            <person name="Zhou Y."/>
            <person name="Liu J."/>
            <person name="Tang Z."/>
            <person name="Zhuo Y."/>
            <person name="Zhang Y."/>
            <person name="Yu L."/>
            <person name="Huang J."/>
            <person name="Yang P."/>
            <person name="Peng Q."/>
            <person name="Zhang J."/>
            <person name="Jiang W."/>
            <person name="Zhang Z."/>
            <person name="Lin K."/>
            <person name="Ro D.K."/>
            <person name="Chen X."/>
            <person name="Xiong X."/>
            <person name="Shang Y."/>
            <person name="Huang S."/>
            <person name="Zeng J."/>
        </authorList>
    </citation>
    <scope>NUCLEOTIDE SEQUENCE [LARGE SCALE GENOMIC DNA]</scope>
    <source>
        <strain evidence="3">cv. BLH2017</strain>
        <tissue evidence="2">Root</tissue>
    </source>
</reference>
<gene>
    <name evidence="2" type="ORF">BVC80_1291g13</name>
</gene>
<evidence type="ECO:0000313" key="3">
    <source>
        <dbReference type="Proteomes" id="UP000195402"/>
    </source>
</evidence>
<keyword evidence="3" id="KW-1185">Reference proteome</keyword>
<name>A0A200QDP5_MACCD</name>
<feature type="region of interest" description="Disordered" evidence="1">
    <location>
        <begin position="220"/>
        <end position="264"/>
    </location>
</feature>
<dbReference type="AlphaFoldDB" id="A0A200QDP5"/>
<protein>
    <submittedName>
        <fullName evidence="2">Uncharacterized protein</fullName>
    </submittedName>
</protein>
<accession>A0A200QDP5</accession>
<dbReference type="PANTHER" id="PTHR31973:SF187">
    <property type="entry name" value="MUTATOR TRANSPOSASE MUDRA PROTEIN"/>
    <property type="match status" value="1"/>
</dbReference>